<accession>A0A7C4GBK3</accession>
<protein>
    <submittedName>
        <fullName evidence="2">CoA-binding protein</fullName>
    </submittedName>
</protein>
<reference evidence="2" key="1">
    <citation type="journal article" date="2020" name="mSystems">
        <title>Genome- and Community-Level Interaction Insights into Carbon Utilization and Element Cycling Functions of Hydrothermarchaeota in Hydrothermal Sediment.</title>
        <authorList>
            <person name="Zhou Z."/>
            <person name="Liu Y."/>
            <person name="Xu W."/>
            <person name="Pan J."/>
            <person name="Luo Z.H."/>
            <person name="Li M."/>
        </authorList>
    </citation>
    <scope>NUCLEOTIDE SEQUENCE [LARGE SCALE GENOMIC DNA]</scope>
    <source>
        <strain evidence="2">SpSt-609</strain>
    </source>
</reference>
<dbReference type="InterPro" id="IPR036291">
    <property type="entry name" value="NAD(P)-bd_dom_sf"/>
</dbReference>
<dbReference type="SMART" id="SM00881">
    <property type="entry name" value="CoA_binding"/>
    <property type="match status" value="1"/>
</dbReference>
<feature type="domain" description="CoA-binding" evidence="1">
    <location>
        <begin position="4"/>
        <end position="96"/>
    </location>
</feature>
<dbReference type="SUPFAM" id="SSF51735">
    <property type="entry name" value="NAD(P)-binding Rossmann-fold domains"/>
    <property type="match status" value="1"/>
</dbReference>
<dbReference type="PANTHER" id="PTHR33303">
    <property type="entry name" value="CYTOPLASMIC PROTEIN-RELATED"/>
    <property type="match status" value="1"/>
</dbReference>
<dbReference type="PANTHER" id="PTHR33303:SF2">
    <property type="entry name" value="COA-BINDING DOMAIN-CONTAINING PROTEIN"/>
    <property type="match status" value="1"/>
</dbReference>
<dbReference type="Gene3D" id="3.40.50.720">
    <property type="entry name" value="NAD(P)-binding Rossmann-like Domain"/>
    <property type="match status" value="1"/>
</dbReference>
<dbReference type="AlphaFoldDB" id="A0A7C4GBK3"/>
<sequence>MIKLGDVKKVAIIGATVDREKYGNIILRDLRSKGYQVIPVNPKYAEIEGIPVVKDVTELPKDVDLIIFVVPPQVGIEQLEKAYQVGFRKFWFQPGAESEAIVELSKKLRDAEFSFIRCIMVETSSRHSI</sequence>
<dbReference type="Pfam" id="PF13380">
    <property type="entry name" value="CoA_binding_2"/>
    <property type="match status" value="1"/>
</dbReference>
<gene>
    <name evidence="2" type="ORF">ENT77_08880</name>
</gene>
<dbReference type="InterPro" id="IPR003781">
    <property type="entry name" value="CoA-bd"/>
</dbReference>
<comment type="caution">
    <text evidence="2">The sequence shown here is derived from an EMBL/GenBank/DDBJ whole genome shotgun (WGS) entry which is preliminary data.</text>
</comment>
<evidence type="ECO:0000313" key="2">
    <source>
        <dbReference type="EMBL" id="HGU41283.1"/>
    </source>
</evidence>
<evidence type="ECO:0000259" key="1">
    <source>
        <dbReference type="SMART" id="SM00881"/>
    </source>
</evidence>
<organism evidence="2">
    <name type="scientific">Fervidobacterium thailandense</name>
    <dbReference type="NCBI Taxonomy" id="1008305"/>
    <lineage>
        <taxon>Bacteria</taxon>
        <taxon>Thermotogati</taxon>
        <taxon>Thermotogota</taxon>
        <taxon>Thermotogae</taxon>
        <taxon>Thermotogales</taxon>
        <taxon>Fervidobacteriaceae</taxon>
        <taxon>Fervidobacterium</taxon>
    </lineage>
</organism>
<name>A0A7C4GBK3_9BACT</name>
<dbReference type="EMBL" id="DSZY01000046">
    <property type="protein sequence ID" value="HGU41283.1"/>
    <property type="molecule type" value="Genomic_DNA"/>
</dbReference>
<proteinExistence type="predicted"/>